<comment type="caution">
    <text evidence="3">The sequence shown here is derived from an EMBL/GenBank/DDBJ whole genome shotgun (WGS) entry which is preliminary data.</text>
</comment>
<keyword evidence="1" id="KW-0812">Transmembrane</keyword>
<accession>A0A813DYP9</accession>
<dbReference type="Proteomes" id="UP000654075">
    <property type="component" value="Unassembled WGS sequence"/>
</dbReference>
<dbReference type="EMBL" id="CAJNNV010006083">
    <property type="protein sequence ID" value="CAE8593054.1"/>
    <property type="molecule type" value="Genomic_DNA"/>
</dbReference>
<protein>
    <recommendedName>
        <fullName evidence="5">Transmembrane protein 231</fullName>
    </recommendedName>
</protein>
<feature type="non-terminal residue" evidence="3">
    <location>
        <position position="1"/>
    </location>
</feature>
<gene>
    <name evidence="3" type="ORF">PGLA1383_LOCUS11668</name>
</gene>
<feature type="chain" id="PRO_5032656160" description="Transmembrane protein 231" evidence="2">
    <location>
        <begin position="33"/>
        <end position="559"/>
    </location>
</feature>
<proteinExistence type="predicted"/>
<keyword evidence="1" id="KW-1133">Transmembrane helix</keyword>
<keyword evidence="4" id="KW-1185">Reference proteome</keyword>
<feature type="transmembrane region" description="Helical" evidence="1">
    <location>
        <begin position="507"/>
        <end position="530"/>
    </location>
</feature>
<keyword evidence="1" id="KW-0472">Membrane</keyword>
<dbReference type="AlphaFoldDB" id="A0A813DYP9"/>
<reference evidence="3" key="1">
    <citation type="submission" date="2021-02" db="EMBL/GenBank/DDBJ databases">
        <authorList>
            <person name="Dougan E. K."/>
            <person name="Rhodes N."/>
            <person name="Thang M."/>
            <person name="Chan C."/>
        </authorList>
    </citation>
    <scope>NUCLEOTIDE SEQUENCE</scope>
</reference>
<feature type="signal peptide" evidence="2">
    <location>
        <begin position="1"/>
        <end position="32"/>
    </location>
</feature>
<keyword evidence="2" id="KW-0732">Signal</keyword>
<evidence type="ECO:0008006" key="5">
    <source>
        <dbReference type="Google" id="ProtNLM"/>
    </source>
</evidence>
<evidence type="ECO:0000256" key="1">
    <source>
        <dbReference type="SAM" id="Phobius"/>
    </source>
</evidence>
<name>A0A813DYP9_POLGL</name>
<organism evidence="3 4">
    <name type="scientific">Polarella glacialis</name>
    <name type="common">Dinoflagellate</name>
    <dbReference type="NCBI Taxonomy" id="89957"/>
    <lineage>
        <taxon>Eukaryota</taxon>
        <taxon>Sar</taxon>
        <taxon>Alveolata</taxon>
        <taxon>Dinophyceae</taxon>
        <taxon>Suessiales</taxon>
        <taxon>Suessiaceae</taxon>
        <taxon>Polarella</taxon>
    </lineage>
</organism>
<evidence type="ECO:0000313" key="4">
    <source>
        <dbReference type="Proteomes" id="UP000654075"/>
    </source>
</evidence>
<sequence>MAPAPRRCPWSSAPTMLFLLVLAGAFSARVQAEKSSQEISNIMGFDPFAGEPSNPQVGTQDLRTVFNNAFAKTKDLPQGASNVEQDLPQGASNVEQDLPQGASNVEQDLPQGAPAVEQSADSLGEDFLSSSDKDLSSAKSSLAQGLGSWFNMKARPTSEPLDTAIKNMDLSSLHSQETNGDFSGCKAKKGIASVLGRRLTSERRLGAFGFDPLKWTTELAVTALVVVILGLLITHKKQVLLLLTGDDRIHATLLDCVWFSVFKCCGFCTWEWTRNLSWLPCCPKRWKGTNLVKTCGTELGFATRSIEVSNLVVGDIPCYRHASFYLTVECAQNPPMTTALQEDKDPKVIHFPEVLTLKIRDSSLEDNVVFTLRLLEVFGSKKICEVRIPAKNISDWAQDPEGQSKRFAMVPHNRDIEVETPPWISCDFGEPTLDVRDLEHFHGNHTMTVRTATWGEIDGTTNAPWKETGMADFKGEYKLVDNAGNLVEEPDETDLGSIHCFRLVLKYSFHILNVIVGLSLTAYAGFRYYVRNCYLKYRDLAIAKRWKGTPMIAFPAPIC</sequence>
<evidence type="ECO:0000256" key="2">
    <source>
        <dbReference type="SAM" id="SignalP"/>
    </source>
</evidence>
<evidence type="ECO:0000313" key="3">
    <source>
        <dbReference type="EMBL" id="CAE8593054.1"/>
    </source>
</evidence>
<dbReference type="OrthoDB" id="423459at2759"/>